<dbReference type="AlphaFoldDB" id="A0A5J4V5S5"/>
<reference evidence="1 2" key="1">
    <citation type="submission" date="2019-03" db="EMBL/GenBank/DDBJ databases">
        <title>Single cell metagenomics reveals metabolic interactions within the superorganism composed of flagellate Streblomastix strix and complex community of Bacteroidetes bacteria on its surface.</title>
        <authorList>
            <person name="Treitli S.C."/>
            <person name="Kolisko M."/>
            <person name="Husnik F."/>
            <person name="Keeling P."/>
            <person name="Hampl V."/>
        </authorList>
    </citation>
    <scope>NUCLEOTIDE SEQUENCE [LARGE SCALE GENOMIC DNA]</scope>
    <source>
        <strain evidence="1">ST1C</strain>
    </source>
</reference>
<comment type="caution">
    <text evidence="1">The sequence shown here is derived from an EMBL/GenBank/DDBJ whole genome shotgun (WGS) entry which is preliminary data.</text>
</comment>
<sequence>MKKKPKEYQFIFKLSEQLKNKSIQEETASFLIKTNREMFFGQVKNQLSKMWSPSISGQMKVLILEKIKSRQGRAGRFHIDRFDDYADYLEIDQFKQYLNFISVDDHIYGFPLTGITDIVGANFLMNHGTRAVRGTPKRSTVHIDDS</sequence>
<dbReference type="Proteomes" id="UP000324800">
    <property type="component" value="Unassembled WGS sequence"/>
</dbReference>
<accession>A0A5J4V5S5</accession>
<evidence type="ECO:0000313" key="2">
    <source>
        <dbReference type="Proteomes" id="UP000324800"/>
    </source>
</evidence>
<gene>
    <name evidence="1" type="ORF">EZS28_026750</name>
</gene>
<dbReference type="EMBL" id="SNRW01009620">
    <property type="protein sequence ID" value="KAA6377724.1"/>
    <property type="molecule type" value="Genomic_DNA"/>
</dbReference>
<name>A0A5J4V5S5_9EUKA</name>
<proteinExistence type="predicted"/>
<evidence type="ECO:0000313" key="1">
    <source>
        <dbReference type="EMBL" id="KAA6377724.1"/>
    </source>
</evidence>
<protein>
    <submittedName>
        <fullName evidence="1">Uncharacterized protein</fullName>
    </submittedName>
</protein>
<organism evidence="1 2">
    <name type="scientific">Streblomastix strix</name>
    <dbReference type="NCBI Taxonomy" id="222440"/>
    <lineage>
        <taxon>Eukaryota</taxon>
        <taxon>Metamonada</taxon>
        <taxon>Preaxostyla</taxon>
        <taxon>Oxymonadida</taxon>
        <taxon>Streblomastigidae</taxon>
        <taxon>Streblomastix</taxon>
    </lineage>
</organism>